<dbReference type="RefSeq" id="WP_068246154.1">
    <property type="nucleotide sequence ID" value="NZ_LPUY01000087.1"/>
</dbReference>
<keyword evidence="2" id="KW-1185">Reference proteome</keyword>
<comment type="caution">
    <text evidence="1">The sequence shown here is derived from an EMBL/GenBank/DDBJ whole genome shotgun (WGS) entry which is preliminary data.</text>
</comment>
<dbReference type="Proteomes" id="UP000068382">
    <property type="component" value="Unassembled WGS sequence"/>
</dbReference>
<dbReference type="OrthoDB" id="7870010at2"/>
<gene>
    <name evidence="1" type="ORF">TRIHO_33150</name>
</gene>
<sequence>MSRPRLTLIVNNDVPCDQPGTSIPAASWSNQFDPYALKVSAADLWSGYFRARFHSPREVALFCDVSFQTALNWWGAVTAPTSHIALLMVLTDPDLPTFFHEQLARAA</sequence>
<evidence type="ECO:0000313" key="1">
    <source>
        <dbReference type="EMBL" id="KUP91784.1"/>
    </source>
</evidence>
<organism evidence="1 2">
    <name type="scientific">Tritonibacter horizontis</name>
    <dbReference type="NCBI Taxonomy" id="1768241"/>
    <lineage>
        <taxon>Bacteria</taxon>
        <taxon>Pseudomonadati</taxon>
        <taxon>Pseudomonadota</taxon>
        <taxon>Alphaproteobacteria</taxon>
        <taxon>Rhodobacterales</taxon>
        <taxon>Paracoccaceae</taxon>
        <taxon>Tritonibacter</taxon>
    </lineage>
</organism>
<name>A0A132BU21_9RHOB</name>
<proteinExistence type="predicted"/>
<dbReference type="EMBL" id="LPUY01000087">
    <property type="protein sequence ID" value="KUP91784.1"/>
    <property type="molecule type" value="Genomic_DNA"/>
</dbReference>
<accession>A0A132BU21</accession>
<protein>
    <submittedName>
        <fullName evidence="1">Uncharacterized protein</fullName>
    </submittedName>
</protein>
<evidence type="ECO:0000313" key="2">
    <source>
        <dbReference type="Proteomes" id="UP000068382"/>
    </source>
</evidence>
<reference evidence="1 2" key="1">
    <citation type="submission" date="2015-12" db="EMBL/GenBank/DDBJ databases">
        <title>Genome sequence of the marine Rhodobacteraceae strain O3.65, Candidatus Tritonibacter horizontis.</title>
        <authorList>
            <person name="Poehlein A."/>
            <person name="Giebel H.A."/>
            <person name="Voget S."/>
            <person name="Brinkhoff T."/>
        </authorList>
    </citation>
    <scope>NUCLEOTIDE SEQUENCE [LARGE SCALE GENOMIC DNA]</scope>
    <source>
        <strain evidence="1 2">O3.65</strain>
    </source>
</reference>
<dbReference type="AlphaFoldDB" id="A0A132BU21"/>